<evidence type="ECO:0008006" key="4">
    <source>
        <dbReference type="Google" id="ProtNLM"/>
    </source>
</evidence>
<organism evidence="2 3">
    <name type="scientific">Aspergillus keveii</name>
    <dbReference type="NCBI Taxonomy" id="714993"/>
    <lineage>
        <taxon>Eukaryota</taxon>
        <taxon>Fungi</taxon>
        <taxon>Dikarya</taxon>
        <taxon>Ascomycota</taxon>
        <taxon>Pezizomycotina</taxon>
        <taxon>Eurotiomycetes</taxon>
        <taxon>Eurotiomycetidae</taxon>
        <taxon>Eurotiales</taxon>
        <taxon>Aspergillaceae</taxon>
        <taxon>Aspergillus</taxon>
        <taxon>Aspergillus subgen. Nidulantes</taxon>
    </lineage>
</organism>
<name>A0ABR4FNA1_9EURO</name>
<evidence type="ECO:0000313" key="2">
    <source>
        <dbReference type="EMBL" id="KAL2784749.1"/>
    </source>
</evidence>
<gene>
    <name evidence="2" type="ORF">BJX66DRAFT_316259</name>
</gene>
<protein>
    <recommendedName>
        <fullName evidence="4">Secreted protein</fullName>
    </recommendedName>
</protein>
<proteinExistence type="predicted"/>
<feature type="signal peptide" evidence="1">
    <location>
        <begin position="1"/>
        <end position="23"/>
    </location>
</feature>
<dbReference type="EMBL" id="JBFTWV010000168">
    <property type="protein sequence ID" value="KAL2784749.1"/>
    <property type="molecule type" value="Genomic_DNA"/>
</dbReference>
<sequence>MFSAARLHALLMIPNCVLYLASISDMAWSSAAWSSVSTHSCSASLTLFTRKSSPSASGAIFSNSTRRLDSIESQLRNSSSVERSLLLNMLRTYLRSSKYRRKALSSLERVESQSVKLCA</sequence>
<accession>A0ABR4FNA1</accession>
<evidence type="ECO:0000256" key="1">
    <source>
        <dbReference type="SAM" id="SignalP"/>
    </source>
</evidence>
<keyword evidence="3" id="KW-1185">Reference proteome</keyword>
<comment type="caution">
    <text evidence="2">The sequence shown here is derived from an EMBL/GenBank/DDBJ whole genome shotgun (WGS) entry which is preliminary data.</text>
</comment>
<reference evidence="2 3" key="1">
    <citation type="submission" date="2024-07" db="EMBL/GenBank/DDBJ databases">
        <title>Section-level genome sequencing and comparative genomics of Aspergillus sections Usti and Cavernicolus.</title>
        <authorList>
            <consortium name="Lawrence Berkeley National Laboratory"/>
            <person name="Nybo J.L."/>
            <person name="Vesth T.C."/>
            <person name="Theobald S."/>
            <person name="Frisvad J.C."/>
            <person name="Larsen T.O."/>
            <person name="Kjaerboelling I."/>
            <person name="Rothschild-Mancinelli K."/>
            <person name="Lyhne E.K."/>
            <person name="Kogle M.E."/>
            <person name="Barry K."/>
            <person name="Clum A."/>
            <person name="Na H."/>
            <person name="Ledsgaard L."/>
            <person name="Lin J."/>
            <person name="Lipzen A."/>
            <person name="Kuo A."/>
            <person name="Riley R."/>
            <person name="Mondo S."/>
            <person name="Labutti K."/>
            <person name="Haridas S."/>
            <person name="Pangalinan J."/>
            <person name="Salamov A.A."/>
            <person name="Simmons B.A."/>
            <person name="Magnuson J.K."/>
            <person name="Chen J."/>
            <person name="Drula E."/>
            <person name="Henrissat B."/>
            <person name="Wiebenga A."/>
            <person name="Lubbers R.J."/>
            <person name="Gomes A.C."/>
            <person name="Makela M.R."/>
            <person name="Stajich J."/>
            <person name="Grigoriev I.V."/>
            <person name="Mortensen U.H."/>
            <person name="De Vries R.P."/>
            <person name="Baker S.E."/>
            <person name="Andersen M.R."/>
        </authorList>
    </citation>
    <scope>NUCLEOTIDE SEQUENCE [LARGE SCALE GENOMIC DNA]</scope>
    <source>
        <strain evidence="2 3">CBS 209.92</strain>
    </source>
</reference>
<feature type="chain" id="PRO_5045596224" description="Secreted protein" evidence="1">
    <location>
        <begin position="24"/>
        <end position="119"/>
    </location>
</feature>
<dbReference type="Proteomes" id="UP001610563">
    <property type="component" value="Unassembled WGS sequence"/>
</dbReference>
<evidence type="ECO:0000313" key="3">
    <source>
        <dbReference type="Proteomes" id="UP001610563"/>
    </source>
</evidence>
<keyword evidence="1" id="KW-0732">Signal</keyword>